<dbReference type="SUPFAM" id="SSF56112">
    <property type="entry name" value="Protein kinase-like (PK-like)"/>
    <property type="match status" value="1"/>
</dbReference>
<sequence>MATVVERIQQFNHNRKPELLALKYRTMRQDAFAFLRGTCHLFYEDFPTHSPLNAAPPVWLCGDLHLENFGSYKGNDRLVYFDINDFDEAVLAPCTWDLARFITSILVASDSLTIDATDAQALCQNALTAYTRVLAKGQVGMVNRDTATGLVKELLDSLKQRKRKDFLEKRTEKVGKTRQLLLHEKARAIAQTQRDKIAALLETWAAKQKKPKFFRLLDAAYRVAGTGSLGLERYILLVEGDGSPNNNYLLDLKTGSPSSLQPYVTLPQPQWANQAERIVTVQQRVQWAPPALLDTVELDSQAYVLRELQPMDDAVNLSQWNGKLRRLRKVIETMAEVTAWGQLLSGGRQGSAIADDLITFAQTSDWHQPLLHYAQTYATQVEADYQTFCQAKLEGNGE</sequence>
<proteinExistence type="predicted"/>
<dbReference type="PANTHER" id="PTHR39441">
    <property type="entry name" value="DUF2252 DOMAIN-CONTAINING PROTEIN"/>
    <property type="match status" value="1"/>
</dbReference>
<protein>
    <submittedName>
        <fullName evidence="1">DUF2252 domain-containing protein</fullName>
    </submittedName>
</protein>
<dbReference type="PANTHER" id="PTHR39441:SF1">
    <property type="entry name" value="DUF2252 DOMAIN-CONTAINING PROTEIN"/>
    <property type="match status" value="1"/>
</dbReference>
<dbReference type="Pfam" id="PF10009">
    <property type="entry name" value="DUF2252"/>
    <property type="match status" value="1"/>
</dbReference>
<dbReference type="AlphaFoldDB" id="A0A2T1E1T7"/>
<name>A0A2T1E1T7_9CYAN</name>
<accession>A0A2T1E1T7</accession>
<dbReference type="Proteomes" id="UP000239576">
    <property type="component" value="Unassembled WGS sequence"/>
</dbReference>
<dbReference type="EMBL" id="PVWK01000103">
    <property type="protein sequence ID" value="PSB26584.1"/>
    <property type="molecule type" value="Genomic_DNA"/>
</dbReference>
<dbReference type="InterPro" id="IPR018721">
    <property type="entry name" value="DUF2252"/>
</dbReference>
<keyword evidence="2" id="KW-1185">Reference proteome</keyword>
<evidence type="ECO:0000313" key="1">
    <source>
        <dbReference type="EMBL" id="PSB26584.1"/>
    </source>
</evidence>
<reference evidence="1 2" key="2">
    <citation type="submission" date="2018-03" db="EMBL/GenBank/DDBJ databases">
        <title>The ancient ancestry and fast evolution of plastids.</title>
        <authorList>
            <person name="Moore K.R."/>
            <person name="Magnabosco C."/>
            <person name="Momper L."/>
            <person name="Gold D.A."/>
            <person name="Bosak T."/>
            <person name="Fournier G.P."/>
        </authorList>
    </citation>
    <scope>NUCLEOTIDE SEQUENCE [LARGE SCALE GENOMIC DNA]</scope>
    <source>
        <strain evidence="1 2">ULC18</strain>
    </source>
</reference>
<reference evidence="2" key="1">
    <citation type="submission" date="2018-02" db="EMBL/GenBank/DDBJ databases">
        <authorList>
            <person name="Moore K."/>
            <person name="Momper L."/>
        </authorList>
    </citation>
    <scope>NUCLEOTIDE SEQUENCE [LARGE SCALE GENOMIC DNA]</scope>
    <source>
        <strain evidence="2">ULC18</strain>
    </source>
</reference>
<comment type="caution">
    <text evidence="1">The sequence shown here is derived from an EMBL/GenBank/DDBJ whole genome shotgun (WGS) entry which is preliminary data.</text>
</comment>
<dbReference type="RefSeq" id="WP_106257931.1">
    <property type="nucleotide sequence ID" value="NZ_CAWNSW010000072.1"/>
</dbReference>
<organism evidence="1 2">
    <name type="scientific">Stenomitos frigidus ULC18</name>
    <dbReference type="NCBI Taxonomy" id="2107698"/>
    <lineage>
        <taxon>Bacteria</taxon>
        <taxon>Bacillati</taxon>
        <taxon>Cyanobacteriota</taxon>
        <taxon>Cyanophyceae</taxon>
        <taxon>Leptolyngbyales</taxon>
        <taxon>Leptolyngbyaceae</taxon>
        <taxon>Stenomitos</taxon>
    </lineage>
</organism>
<dbReference type="InterPro" id="IPR011009">
    <property type="entry name" value="Kinase-like_dom_sf"/>
</dbReference>
<gene>
    <name evidence="1" type="ORF">C7B82_19390</name>
</gene>
<evidence type="ECO:0000313" key="2">
    <source>
        <dbReference type="Proteomes" id="UP000239576"/>
    </source>
</evidence>
<dbReference type="OrthoDB" id="1491115at2"/>